<dbReference type="Proteomes" id="UP000324222">
    <property type="component" value="Unassembled WGS sequence"/>
</dbReference>
<feature type="compositionally biased region" description="Low complexity" evidence="1">
    <location>
        <begin position="155"/>
        <end position="191"/>
    </location>
</feature>
<sequence>MQEGKEEEKDKEEEEEEEEEEELLTPARLPVFNGYRIRTETHEIEGYGHILSDILQEGVSTAQVNEEVHRILKEGKSYTSPASSSQESFTPPTTQEPKSPEASFSTSSVSSSTSVTSKSPRSFPVSSSPALESSSTSASSKSLRSFPVSLSPALKSSVVSSVTSKSPRSFPESFSPAPESFSTSESSKSSISFPVSFSPSLESSRASSASSSGIPVLTTPLPPVTTAGYRRSTRQTPTEHESFVEKVNLPSLSSSSSSSGATITKLLPLRYDDASGGWVILPAASNDVFVSPPADVVTYPPSSPPDSGSNPFSTMTRFHTYYAYYLVILYSFRNLCGG</sequence>
<feature type="compositionally biased region" description="Low complexity" evidence="1">
    <location>
        <begin position="103"/>
        <end position="138"/>
    </location>
</feature>
<evidence type="ECO:0000313" key="3">
    <source>
        <dbReference type="Proteomes" id="UP000324222"/>
    </source>
</evidence>
<accession>A0A5B7EHR2</accession>
<dbReference type="EMBL" id="VSRR010002728">
    <property type="protein sequence ID" value="MPC32935.1"/>
    <property type="molecule type" value="Genomic_DNA"/>
</dbReference>
<dbReference type="AlphaFoldDB" id="A0A5B7EHR2"/>
<feature type="compositionally biased region" description="Polar residues" evidence="1">
    <location>
        <begin position="77"/>
        <end position="97"/>
    </location>
</feature>
<reference evidence="2 3" key="1">
    <citation type="submission" date="2019-05" db="EMBL/GenBank/DDBJ databases">
        <title>Another draft genome of Portunus trituberculatus and its Hox gene families provides insights of decapod evolution.</title>
        <authorList>
            <person name="Jeong J.-H."/>
            <person name="Song I."/>
            <person name="Kim S."/>
            <person name="Choi T."/>
            <person name="Kim D."/>
            <person name="Ryu S."/>
            <person name="Kim W."/>
        </authorList>
    </citation>
    <scope>NUCLEOTIDE SEQUENCE [LARGE SCALE GENOMIC DNA]</scope>
    <source>
        <tissue evidence="2">Muscle</tissue>
    </source>
</reference>
<evidence type="ECO:0000256" key="1">
    <source>
        <dbReference type="SAM" id="MobiDB-lite"/>
    </source>
</evidence>
<dbReference type="OrthoDB" id="8191482at2759"/>
<feature type="region of interest" description="Disordered" evidence="1">
    <location>
        <begin position="1"/>
        <end position="30"/>
    </location>
</feature>
<name>A0A5B7EHR2_PORTR</name>
<feature type="region of interest" description="Disordered" evidence="1">
    <location>
        <begin position="204"/>
        <end position="245"/>
    </location>
</feature>
<gene>
    <name evidence="2" type="ORF">E2C01_026271</name>
</gene>
<organism evidence="2 3">
    <name type="scientific">Portunus trituberculatus</name>
    <name type="common">Swimming crab</name>
    <name type="synonym">Neptunus trituberculatus</name>
    <dbReference type="NCBI Taxonomy" id="210409"/>
    <lineage>
        <taxon>Eukaryota</taxon>
        <taxon>Metazoa</taxon>
        <taxon>Ecdysozoa</taxon>
        <taxon>Arthropoda</taxon>
        <taxon>Crustacea</taxon>
        <taxon>Multicrustacea</taxon>
        <taxon>Malacostraca</taxon>
        <taxon>Eumalacostraca</taxon>
        <taxon>Eucarida</taxon>
        <taxon>Decapoda</taxon>
        <taxon>Pleocyemata</taxon>
        <taxon>Brachyura</taxon>
        <taxon>Eubrachyura</taxon>
        <taxon>Portunoidea</taxon>
        <taxon>Portunidae</taxon>
        <taxon>Portuninae</taxon>
        <taxon>Portunus</taxon>
    </lineage>
</organism>
<feature type="region of interest" description="Disordered" evidence="1">
    <location>
        <begin position="153"/>
        <end position="191"/>
    </location>
</feature>
<keyword evidence="3" id="KW-1185">Reference proteome</keyword>
<feature type="compositionally biased region" description="Low complexity" evidence="1">
    <location>
        <begin position="204"/>
        <end position="219"/>
    </location>
</feature>
<feature type="region of interest" description="Disordered" evidence="1">
    <location>
        <begin position="72"/>
        <end position="138"/>
    </location>
</feature>
<evidence type="ECO:0000313" key="2">
    <source>
        <dbReference type="EMBL" id="MPC32935.1"/>
    </source>
</evidence>
<feature type="compositionally biased region" description="Acidic residues" evidence="1">
    <location>
        <begin position="9"/>
        <end position="23"/>
    </location>
</feature>
<protein>
    <submittedName>
        <fullName evidence="2">Uncharacterized protein</fullName>
    </submittedName>
</protein>
<proteinExistence type="predicted"/>
<comment type="caution">
    <text evidence="2">The sequence shown here is derived from an EMBL/GenBank/DDBJ whole genome shotgun (WGS) entry which is preliminary data.</text>
</comment>